<dbReference type="Gene3D" id="3.30.710.10">
    <property type="entry name" value="Potassium Channel Kv1.1, Chain A"/>
    <property type="match status" value="1"/>
</dbReference>
<proteinExistence type="predicted"/>
<dbReference type="EMBL" id="WNKQ01000003">
    <property type="protein sequence ID" value="KAF5852425.1"/>
    <property type="molecule type" value="Genomic_DNA"/>
</dbReference>
<dbReference type="CDD" id="cd18186">
    <property type="entry name" value="BTB_POZ_ZBTB_KLHL-like"/>
    <property type="match status" value="1"/>
</dbReference>
<name>A0A8H5ZQK4_COCSA</name>
<dbReference type="SUPFAM" id="SSF54695">
    <property type="entry name" value="POZ domain"/>
    <property type="match status" value="1"/>
</dbReference>
<comment type="caution">
    <text evidence="2">The sequence shown here is derived from an EMBL/GenBank/DDBJ whole genome shotgun (WGS) entry which is preliminary data.</text>
</comment>
<sequence length="350" mass="39268">MNLHEKGDVEVQIQQSRFFISSSVMSEMSPEFRKLFTTQSGTLRKSIELPDEDPEAFYLVCQSAHGSFIPQSHISLQTLVNMADAIQRYKIPTTSRVHHTVAYSFITQTLRPETISTPKLLMLLRVAKVLGPTKYHQLLQDVFFVRPLQLGPLPTEHFAGGQDTDCVVLLANLMLRGAACRSEVASRLLSPTGSGEALHLREKNDLAIWILKEDPSLQEINTRLRSLRKAVDLQREQLLDASGAIEEATTDISHYVRTTMGNALKAGDKPTEEVLKLDTCHEVKRLNVRMAEDSQIAREQVDADDLDLECVSSSSTQFENMETYSEPMENLPDGYLEFEDDESVASARTV</sequence>
<dbReference type="InterPro" id="IPR000210">
    <property type="entry name" value="BTB/POZ_dom"/>
</dbReference>
<accession>A0A8H5ZQK4</accession>
<dbReference type="AlphaFoldDB" id="A0A8H5ZQK4"/>
<protein>
    <recommendedName>
        <fullName evidence="1">BTB domain-containing protein</fullName>
    </recommendedName>
</protein>
<reference evidence="2" key="1">
    <citation type="submission" date="2019-11" db="EMBL/GenBank/DDBJ databases">
        <title>Bipolaris sorokiniana Genome sequencing.</title>
        <authorList>
            <person name="Wang H."/>
        </authorList>
    </citation>
    <scope>NUCLEOTIDE SEQUENCE</scope>
</reference>
<dbReference type="Proteomes" id="UP000624244">
    <property type="component" value="Unassembled WGS sequence"/>
</dbReference>
<evidence type="ECO:0000259" key="1">
    <source>
        <dbReference type="Pfam" id="PF00651"/>
    </source>
</evidence>
<organism evidence="2 3">
    <name type="scientific">Cochliobolus sativus</name>
    <name type="common">Common root rot and spot blotch fungus</name>
    <name type="synonym">Bipolaris sorokiniana</name>
    <dbReference type="NCBI Taxonomy" id="45130"/>
    <lineage>
        <taxon>Eukaryota</taxon>
        <taxon>Fungi</taxon>
        <taxon>Dikarya</taxon>
        <taxon>Ascomycota</taxon>
        <taxon>Pezizomycotina</taxon>
        <taxon>Dothideomycetes</taxon>
        <taxon>Pleosporomycetidae</taxon>
        <taxon>Pleosporales</taxon>
        <taxon>Pleosporineae</taxon>
        <taxon>Pleosporaceae</taxon>
        <taxon>Bipolaris</taxon>
    </lineage>
</organism>
<evidence type="ECO:0000313" key="3">
    <source>
        <dbReference type="Proteomes" id="UP000624244"/>
    </source>
</evidence>
<evidence type="ECO:0000313" key="2">
    <source>
        <dbReference type="EMBL" id="KAF5852425.1"/>
    </source>
</evidence>
<dbReference type="Pfam" id="PF00651">
    <property type="entry name" value="BTB"/>
    <property type="match status" value="1"/>
</dbReference>
<feature type="domain" description="BTB" evidence="1">
    <location>
        <begin position="8"/>
        <end position="92"/>
    </location>
</feature>
<dbReference type="InterPro" id="IPR011333">
    <property type="entry name" value="SKP1/BTB/POZ_sf"/>
</dbReference>
<gene>
    <name evidence="2" type="ORF">GGP41_007865</name>
</gene>